<dbReference type="Gene3D" id="2.170.130.10">
    <property type="entry name" value="TonB-dependent receptor, plug domain"/>
    <property type="match status" value="1"/>
</dbReference>
<dbReference type="InterPro" id="IPR012910">
    <property type="entry name" value="Plug_dom"/>
</dbReference>
<reference evidence="14 15" key="1">
    <citation type="submission" date="2016-11" db="EMBL/GenBank/DDBJ databases">
        <authorList>
            <person name="Varghese N."/>
            <person name="Submissions S."/>
        </authorList>
    </citation>
    <scope>NUCLEOTIDE SEQUENCE [LARGE SCALE GENOMIC DNA]</scope>
    <source>
        <strain evidence="14 15">CGMCC 1.12174</strain>
        <strain evidence="13 16">DSM 26351</strain>
    </source>
</reference>
<keyword evidence="5 9" id="KW-0798">TonB box</keyword>
<feature type="transmembrane region" description="Helical" evidence="10">
    <location>
        <begin position="12"/>
        <end position="35"/>
    </location>
</feature>
<protein>
    <submittedName>
        <fullName evidence="14">TonB-linked outer membrane protein, SusC/RagA family</fullName>
    </submittedName>
</protein>
<keyword evidence="2 8" id="KW-0813">Transport</keyword>
<dbReference type="NCBIfam" id="TIGR04056">
    <property type="entry name" value="OMP_RagA_SusC"/>
    <property type="match status" value="1"/>
</dbReference>
<evidence type="ECO:0000313" key="14">
    <source>
        <dbReference type="EMBL" id="SHL26661.1"/>
    </source>
</evidence>
<feature type="domain" description="TonB-dependent receptor-like beta-barrel" evidence="11">
    <location>
        <begin position="421"/>
        <end position="982"/>
    </location>
</feature>
<dbReference type="InterPro" id="IPR023996">
    <property type="entry name" value="TonB-dep_OMP_SusC/RagA"/>
</dbReference>
<dbReference type="NCBIfam" id="TIGR04057">
    <property type="entry name" value="SusC_RagA_signa"/>
    <property type="match status" value="1"/>
</dbReference>
<dbReference type="InterPro" id="IPR008969">
    <property type="entry name" value="CarboxyPept-like_regulatory"/>
</dbReference>
<dbReference type="InterPro" id="IPR036942">
    <property type="entry name" value="Beta-barrel_TonB_sf"/>
</dbReference>
<comment type="caution">
    <text evidence="14">The sequence shown here is derived from an EMBL/GenBank/DDBJ whole genome shotgun (WGS) entry which is preliminary data.</text>
</comment>
<dbReference type="Pfam" id="PF07715">
    <property type="entry name" value="Plug"/>
    <property type="match status" value="1"/>
</dbReference>
<keyword evidence="7 8" id="KW-0998">Cell outer membrane</keyword>
<comment type="subcellular location">
    <subcellularLocation>
        <location evidence="1 8">Cell outer membrane</location>
        <topology evidence="1 8">Multi-pass membrane protein</topology>
    </subcellularLocation>
</comment>
<dbReference type="InterPro" id="IPR000531">
    <property type="entry name" value="Beta-barrel_TonB"/>
</dbReference>
<dbReference type="FunFam" id="2.60.40.1120:FF:000003">
    <property type="entry name" value="Outer membrane protein Omp121"/>
    <property type="match status" value="1"/>
</dbReference>
<keyword evidence="16" id="KW-1185">Reference proteome</keyword>
<dbReference type="EMBL" id="FOKU01000006">
    <property type="protein sequence ID" value="SFC10980.1"/>
    <property type="molecule type" value="Genomic_DNA"/>
</dbReference>
<accession>A0A1M6Z872</accession>
<dbReference type="PROSITE" id="PS52016">
    <property type="entry name" value="TONB_DEPENDENT_REC_3"/>
    <property type="match status" value="1"/>
</dbReference>
<evidence type="ECO:0000256" key="1">
    <source>
        <dbReference type="ARBA" id="ARBA00004571"/>
    </source>
</evidence>
<keyword evidence="10" id="KW-1133">Transmembrane helix</keyword>
<evidence type="ECO:0000313" key="16">
    <source>
        <dbReference type="Proteomes" id="UP000198940"/>
    </source>
</evidence>
<comment type="similarity">
    <text evidence="8 9">Belongs to the TonB-dependent receptor family.</text>
</comment>
<evidence type="ECO:0000256" key="4">
    <source>
        <dbReference type="ARBA" id="ARBA00022692"/>
    </source>
</evidence>
<proteinExistence type="inferred from homology"/>
<keyword evidence="4 8" id="KW-0812">Transmembrane</keyword>
<evidence type="ECO:0000259" key="12">
    <source>
        <dbReference type="Pfam" id="PF07715"/>
    </source>
</evidence>
<keyword evidence="6 8" id="KW-0472">Membrane</keyword>
<gene>
    <name evidence="13" type="ORF">SAMN04487891_1069</name>
    <name evidence="14" type="ORF">SAMN05216293_3112</name>
</gene>
<feature type="domain" description="TonB-dependent receptor plug" evidence="12">
    <location>
        <begin position="128"/>
        <end position="247"/>
    </location>
</feature>
<evidence type="ECO:0000256" key="8">
    <source>
        <dbReference type="PROSITE-ProRule" id="PRU01360"/>
    </source>
</evidence>
<evidence type="ECO:0000256" key="6">
    <source>
        <dbReference type="ARBA" id="ARBA00023136"/>
    </source>
</evidence>
<dbReference type="RefSeq" id="WP_083569720.1">
    <property type="nucleotide sequence ID" value="NZ_FOKU01000006.1"/>
</dbReference>
<dbReference type="Pfam" id="PF00593">
    <property type="entry name" value="TonB_dep_Rec_b-barrel"/>
    <property type="match status" value="1"/>
</dbReference>
<dbReference type="Proteomes" id="UP000184031">
    <property type="component" value="Unassembled WGS sequence"/>
</dbReference>
<dbReference type="InterPro" id="IPR039426">
    <property type="entry name" value="TonB-dep_rcpt-like"/>
</dbReference>
<evidence type="ECO:0000256" key="2">
    <source>
        <dbReference type="ARBA" id="ARBA00022448"/>
    </source>
</evidence>
<dbReference type="Pfam" id="PF13715">
    <property type="entry name" value="CarbopepD_reg_2"/>
    <property type="match status" value="1"/>
</dbReference>
<name>A0A1M6Z872_9FLAO</name>
<evidence type="ECO:0000259" key="11">
    <source>
        <dbReference type="Pfam" id="PF00593"/>
    </source>
</evidence>
<evidence type="ECO:0000313" key="13">
    <source>
        <dbReference type="EMBL" id="SFC10980.1"/>
    </source>
</evidence>
<dbReference type="OrthoDB" id="9768177at2"/>
<dbReference type="SUPFAM" id="SSF49464">
    <property type="entry name" value="Carboxypeptidase regulatory domain-like"/>
    <property type="match status" value="1"/>
</dbReference>
<evidence type="ECO:0000313" key="15">
    <source>
        <dbReference type="Proteomes" id="UP000184031"/>
    </source>
</evidence>
<dbReference type="SUPFAM" id="SSF56935">
    <property type="entry name" value="Porins"/>
    <property type="match status" value="1"/>
</dbReference>
<evidence type="ECO:0000256" key="10">
    <source>
        <dbReference type="SAM" id="Phobius"/>
    </source>
</evidence>
<dbReference type="EMBL" id="FRAT01000008">
    <property type="protein sequence ID" value="SHL26661.1"/>
    <property type="molecule type" value="Genomic_DNA"/>
</dbReference>
<dbReference type="STRING" id="1055723.SAMN05216293_3112"/>
<dbReference type="Gene3D" id="2.40.170.20">
    <property type="entry name" value="TonB-dependent receptor, beta-barrel domain"/>
    <property type="match status" value="1"/>
</dbReference>
<keyword evidence="3 8" id="KW-1134">Transmembrane beta strand</keyword>
<sequence length="1026" mass="111225">MKKLVELSNTIGFIGCCRTVVSCLVVVLFSSWSLVAQAQVSGTVTDNTGLPMIGATVLVKGTTQGTVTDFDGKYSIQAGPADVLVFSFVGFLKTERTVGDQTVVDVVLEVDSQQLDEVVLVGYGTQKKSDLSGSVASIKEDEIKSFPVASAEQTLQGKVSGVQIIQSNAAPGGAATVRIRGGNSVLGSSEPLYVIDGYPVSTTGSDAGGVQPPSILSSINPEDITSIEVLKDASATAIYGARGANGVIIISTKRGTMGKPSVSFQTYAGMQTVREKLDLMNAQEYMALYNEKATNLGQTLPYPTGVDYVATDWQDEIFRTAPIQNYALSINGGGESNKYFVSMNYFDQAGIVKNTGFDRGSIRLNLDNQINDFFKLSTSVTVSKSNNNRSRNDLGYASGVILNALVAPPTAPVYNPDGSYYDLAGNPTADPALDNPVAVVNEYSNLSTTKRFLGNVNAELSLLEGLKFNLRMGTDMLGTKVSTYVGSALKTSPGGIASLYHQDIENYLLEGIFSYSKTFNESHNLSATVGYTYQNEIMESSSQRSETFITDFFGTDNLGAGSVTAPNSSYKEESELLSYLARVNYGYKGRYLLTATFRADGSSRFGAGNKWGYFPSFAAAWRISSEPFMQGQELFSELKLRSSYGLTGNQEIGSYNSLARLNTTRSILGEGQNLVIGFKPGNIANPDLKWETTYQFDAGLDMGFLQGRIDLTLDYYRKDTKDLLSLVPIAASSGFSEILLNSGQIRNEGFEVGFNFKDILKSDFQWDLGGNVSYNKNTVVQLALPNGEFLSPSLGSPISASVNIIREGEPLAAFYGYVEDGLWDADQGSGSIQPGALAGSIRYKDLNGDGTINDLDRTILGSPFPSYSFGLNSNMNYKNFDFSLQFQGVADVELFNGMQFWIADVGARNGNQLQEVTDRWSPDNPNVYARYPRASNTALRVSDRHVEDASYVRLRNVVLGYTVPLDKAIVNSLRIYVSGQNLWTLTDYKGYDPEISSTSGLDLRKGIDYGAYPNSKTILVGMNINF</sequence>
<evidence type="ECO:0000256" key="3">
    <source>
        <dbReference type="ARBA" id="ARBA00022452"/>
    </source>
</evidence>
<dbReference type="GO" id="GO:0009279">
    <property type="term" value="C:cell outer membrane"/>
    <property type="evidence" value="ECO:0007669"/>
    <property type="project" value="UniProtKB-SubCell"/>
</dbReference>
<dbReference type="Gene3D" id="2.60.40.1120">
    <property type="entry name" value="Carboxypeptidase-like, regulatory domain"/>
    <property type="match status" value="1"/>
</dbReference>
<dbReference type="InterPro" id="IPR037066">
    <property type="entry name" value="Plug_dom_sf"/>
</dbReference>
<organism evidence="14 15">
    <name type="scientific">Flagellimonas taeanensis</name>
    <dbReference type="NCBI Taxonomy" id="1005926"/>
    <lineage>
        <taxon>Bacteria</taxon>
        <taxon>Pseudomonadati</taxon>
        <taxon>Bacteroidota</taxon>
        <taxon>Flavobacteriia</taxon>
        <taxon>Flavobacteriales</taxon>
        <taxon>Flavobacteriaceae</taxon>
        <taxon>Flagellimonas</taxon>
    </lineage>
</organism>
<evidence type="ECO:0000256" key="5">
    <source>
        <dbReference type="ARBA" id="ARBA00023077"/>
    </source>
</evidence>
<dbReference type="InterPro" id="IPR023997">
    <property type="entry name" value="TonB-dep_OMP_SusC/RagA_CS"/>
</dbReference>
<evidence type="ECO:0000256" key="7">
    <source>
        <dbReference type="ARBA" id="ARBA00023237"/>
    </source>
</evidence>
<dbReference type="AlphaFoldDB" id="A0A1M6Z872"/>
<evidence type="ECO:0000256" key="9">
    <source>
        <dbReference type="RuleBase" id="RU003357"/>
    </source>
</evidence>
<dbReference type="Proteomes" id="UP000198940">
    <property type="component" value="Unassembled WGS sequence"/>
</dbReference>
<dbReference type="FunFam" id="2.170.130.10:FF:000008">
    <property type="entry name" value="SusC/RagA family TonB-linked outer membrane protein"/>
    <property type="match status" value="1"/>
</dbReference>